<evidence type="ECO:0000256" key="9">
    <source>
        <dbReference type="ARBA" id="ARBA00023136"/>
    </source>
</evidence>
<evidence type="ECO:0000256" key="7">
    <source>
        <dbReference type="ARBA" id="ARBA00022692"/>
    </source>
</evidence>
<dbReference type="NCBIfam" id="TIGR02532">
    <property type="entry name" value="IV_pilin_GFxxxE"/>
    <property type="match status" value="1"/>
</dbReference>
<evidence type="ECO:0000256" key="11">
    <source>
        <dbReference type="SAM" id="Phobius"/>
    </source>
</evidence>
<dbReference type="GO" id="GO:0015628">
    <property type="term" value="P:protein secretion by the type II secretion system"/>
    <property type="evidence" value="ECO:0007669"/>
    <property type="project" value="InterPro"/>
</dbReference>
<dbReference type="NCBIfam" id="TIGR01711">
    <property type="entry name" value="gspJ"/>
    <property type="match status" value="1"/>
</dbReference>
<dbReference type="PANTHER" id="PTHR39583">
    <property type="entry name" value="TYPE II SECRETION SYSTEM PROTEIN J-RELATED"/>
    <property type="match status" value="1"/>
</dbReference>
<dbReference type="GO" id="GO:0005886">
    <property type="term" value="C:plasma membrane"/>
    <property type="evidence" value="ECO:0007669"/>
    <property type="project" value="UniProtKB-SubCell"/>
</dbReference>
<keyword evidence="8 11" id="KW-1133">Transmembrane helix</keyword>
<dbReference type="RefSeq" id="WP_003110067.1">
    <property type="nucleotide sequence ID" value="NZ_AP014651.1"/>
</dbReference>
<evidence type="ECO:0000256" key="4">
    <source>
        <dbReference type="ARBA" id="ARBA00022475"/>
    </source>
</evidence>
<reference evidence="12 13" key="1">
    <citation type="submission" date="2019-11" db="EMBL/GenBank/DDBJ databases">
        <title>Genomes of ocular Pseudomonas aeruginosa isolates.</title>
        <authorList>
            <person name="Khan M."/>
            <person name="Rice S.A."/>
            <person name="Willcox M.D.P."/>
            <person name="Stapleton F."/>
        </authorList>
    </citation>
    <scope>NUCLEOTIDE SEQUENCE [LARGE SCALE GENOMIC DNA]</scope>
    <source>
        <strain evidence="12 13">PA221</strain>
    </source>
</reference>
<dbReference type="PROSITE" id="PS00409">
    <property type="entry name" value="PROKAR_NTER_METHYL"/>
    <property type="match status" value="1"/>
</dbReference>
<proteinExistence type="inferred from homology"/>
<evidence type="ECO:0000256" key="8">
    <source>
        <dbReference type="ARBA" id="ARBA00022989"/>
    </source>
</evidence>
<dbReference type="Pfam" id="PF11612">
    <property type="entry name" value="T2SSJ"/>
    <property type="match status" value="1"/>
</dbReference>
<evidence type="ECO:0000256" key="3">
    <source>
        <dbReference type="ARBA" id="ARBA00021539"/>
    </source>
</evidence>
<evidence type="ECO:0000256" key="2">
    <source>
        <dbReference type="ARBA" id="ARBA00011084"/>
    </source>
</evidence>
<dbReference type="InterPro" id="IPR045584">
    <property type="entry name" value="Pilin-like"/>
</dbReference>
<evidence type="ECO:0000313" key="13">
    <source>
        <dbReference type="Proteomes" id="UP000433532"/>
    </source>
</evidence>
<feature type="compositionally biased region" description="Gly residues" evidence="10">
    <location>
        <begin position="212"/>
        <end position="224"/>
    </location>
</feature>
<evidence type="ECO:0000313" key="12">
    <source>
        <dbReference type="EMBL" id="MUI36168.1"/>
    </source>
</evidence>
<keyword evidence="7 11" id="KW-0812">Transmembrane</keyword>
<dbReference type="InterPro" id="IPR051621">
    <property type="entry name" value="T2SS_protein_J"/>
</dbReference>
<dbReference type="Proteomes" id="UP000433532">
    <property type="component" value="Unassembled WGS sequence"/>
</dbReference>
<comment type="caution">
    <text evidence="12">The sequence shown here is derived from an EMBL/GenBank/DDBJ whole genome shotgun (WGS) entry which is preliminary data.</text>
</comment>
<dbReference type="Gene3D" id="2.10.70.20">
    <property type="entry name" value="gspk-gspi-gspj complex like domains"/>
    <property type="match status" value="1"/>
</dbReference>
<dbReference type="Pfam" id="PF07963">
    <property type="entry name" value="N_methyl"/>
    <property type="match status" value="1"/>
</dbReference>
<dbReference type="OMA" id="WYYPYPE"/>
<dbReference type="Gene3D" id="3.10.610.10">
    <property type="entry name" value="GSPII I/J protein-like"/>
    <property type="match status" value="1"/>
</dbReference>
<dbReference type="SMR" id="A0A0C6EVE8"/>
<comment type="similarity">
    <text evidence="2">Belongs to the GSP J family.</text>
</comment>
<evidence type="ECO:0000256" key="1">
    <source>
        <dbReference type="ARBA" id="ARBA00004377"/>
    </source>
</evidence>
<keyword evidence="5" id="KW-0488">Methylation</keyword>
<organism evidence="12 13">
    <name type="scientific">Pseudomonas aeruginosa</name>
    <dbReference type="NCBI Taxonomy" id="287"/>
    <lineage>
        <taxon>Bacteria</taxon>
        <taxon>Pseudomonadati</taxon>
        <taxon>Pseudomonadota</taxon>
        <taxon>Gammaproteobacteria</taxon>
        <taxon>Pseudomonadales</taxon>
        <taxon>Pseudomonadaceae</taxon>
        <taxon>Pseudomonas</taxon>
    </lineage>
</organism>
<dbReference type="InterPro" id="IPR012902">
    <property type="entry name" value="N_methyl_site"/>
</dbReference>
<keyword evidence="4" id="KW-1003">Cell membrane</keyword>
<evidence type="ECO:0000256" key="10">
    <source>
        <dbReference type="SAM" id="MobiDB-lite"/>
    </source>
</evidence>
<dbReference type="EMBL" id="WOAD01000010">
    <property type="protein sequence ID" value="MUI36168.1"/>
    <property type="molecule type" value="Genomic_DNA"/>
</dbReference>
<dbReference type="SUPFAM" id="SSF54523">
    <property type="entry name" value="Pili subunits"/>
    <property type="match status" value="2"/>
</dbReference>
<comment type="subcellular location">
    <subcellularLocation>
        <location evidence="1">Cell inner membrane</location>
        <topology evidence="1">Single-pass membrane protein</topology>
    </subcellularLocation>
</comment>
<evidence type="ECO:0000256" key="6">
    <source>
        <dbReference type="ARBA" id="ARBA00022519"/>
    </source>
</evidence>
<protein>
    <recommendedName>
        <fullName evidence="3">Type II secretion system protein J</fullName>
    </recommendedName>
</protein>
<name>A0A0C6EVE8_PSEAI</name>
<keyword evidence="6" id="KW-0997">Cell inner membrane</keyword>
<feature type="compositionally biased region" description="Pro residues" evidence="10">
    <location>
        <begin position="226"/>
        <end position="237"/>
    </location>
</feature>
<keyword evidence="9 11" id="KW-0472">Membrane</keyword>
<accession>A0A0C6EVE8</accession>
<evidence type="ECO:0000256" key="5">
    <source>
        <dbReference type="ARBA" id="ARBA00022481"/>
    </source>
</evidence>
<feature type="transmembrane region" description="Helical" evidence="11">
    <location>
        <begin position="12"/>
        <end position="30"/>
    </location>
</feature>
<gene>
    <name evidence="12" type="primary">gspJ</name>
    <name evidence="12" type="ORF">GNQ48_14225</name>
</gene>
<dbReference type="InterPro" id="IPR010055">
    <property type="entry name" value="T2SS_protein-GspJ"/>
</dbReference>
<dbReference type="AlphaFoldDB" id="A0A0C6EVE8"/>
<dbReference type="PANTHER" id="PTHR39583:SF2">
    <property type="entry name" value="TYPE II SECRETION SYSTEM PROTEIN J"/>
    <property type="match status" value="1"/>
</dbReference>
<dbReference type="GO" id="GO:0015627">
    <property type="term" value="C:type II protein secretion system complex"/>
    <property type="evidence" value="ECO:0007669"/>
    <property type="project" value="InterPro"/>
</dbReference>
<feature type="region of interest" description="Disordered" evidence="10">
    <location>
        <begin position="203"/>
        <end position="237"/>
    </location>
</feature>
<sequence length="237" mass="27131">MRLQRGFTLLELLIAIAIFALLALATYRMFDSVMQTDQATRVQEQRMRELVRAMGALERDLTQAVERPVRDELGDNRGAFLSEGENDQIVEFTRGGWRNPLGQARSRLQRVRWSLSGETLERRYWLVLDRAQDSKPRVQQVLDGVTALSWRFLDKEHNWQGHWPTDEGSEEERLESLPLAVEMTLEHRHYGKLVRVWRLLDPPLKQDQPQGQPGGENGENGEGGVPQPPEGMPGAPE</sequence>